<keyword evidence="2" id="KW-1185">Reference proteome</keyword>
<protein>
    <submittedName>
        <fullName evidence="1">Uncharacterized protein</fullName>
    </submittedName>
</protein>
<evidence type="ECO:0000313" key="1">
    <source>
        <dbReference type="EMBL" id="PVI03422.1"/>
    </source>
</evidence>
<reference evidence="1 2" key="1">
    <citation type="journal article" date="2018" name="Sci. Rep.">
        <title>Comparative genomics provides insights into the lifestyle and reveals functional heterogeneity of dark septate endophytic fungi.</title>
        <authorList>
            <person name="Knapp D.G."/>
            <person name="Nemeth J.B."/>
            <person name="Barry K."/>
            <person name="Hainaut M."/>
            <person name="Henrissat B."/>
            <person name="Johnson J."/>
            <person name="Kuo A."/>
            <person name="Lim J.H.P."/>
            <person name="Lipzen A."/>
            <person name="Nolan M."/>
            <person name="Ohm R.A."/>
            <person name="Tamas L."/>
            <person name="Grigoriev I.V."/>
            <person name="Spatafora J.W."/>
            <person name="Nagy L.G."/>
            <person name="Kovacs G.M."/>
        </authorList>
    </citation>
    <scope>NUCLEOTIDE SEQUENCE [LARGE SCALE GENOMIC DNA]</scope>
    <source>
        <strain evidence="1 2">DSE2036</strain>
    </source>
</reference>
<dbReference type="AlphaFoldDB" id="A0A2V1DZV1"/>
<dbReference type="Proteomes" id="UP000244855">
    <property type="component" value="Unassembled WGS sequence"/>
</dbReference>
<gene>
    <name evidence="1" type="ORF">DM02DRAFT_612200</name>
</gene>
<evidence type="ECO:0000313" key="2">
    <source>
        <dbReference type="Proteomes" id="UP000244855"/>
    </source>
</evidence>
<dbReference type="EMBL" id="KZ805331">
    <property type="protein sequence ID" value="PVI03422.1"/>
    <property type="molecule type" value="Genomic_DNA"/>
</dbReference>
<sequence>MHPGPWTPATTEMSSAIRLREIPQRVKTVPKPAFVVFGGPLRHWEVPRRLSHTE</sequence>
<name>A0A2V1DZV1_9PLEO</name>
<proteinExistence type="predicted"/>
<accession>A0A2V1DZV1</accession>
<organism evidence="1 2">
    <name type="scientific">Periconia macrospinosa</name>
    <dbReference type="NCBI Taxonomy" id="97972"/>
    <lineage>
        <taxon>Eukaryota</taxon>
        <taxon>Fungi</taxon>
        <taxon>Dikarya</taxon>
        <taxon>Ascomycota</taxon>
        <taxon>Pezizomycotina</taxon>
        <taxon>Dothideomycetes</taxon>
        <taxon>Pleosporomycetidae</taxon>
        <taxon>Pleosporales</taxon>
        <taxon>Massarineae</taxon>
        <taxon>Periconiaceae</taxon>
        <taxon>Periconia</taxon>
    </lineage>
</organism>